<protein>
    <recommendedName>
        <fullName evidence="1">non-specific serine/threonine protein kinase</fullName>
        <ecNumber evidence="1">2.7.11.1</ecNumber>
    </recommendedName>
</protein>
<dbReference type="SMART" id="SM00220">
    <property type="entry name" value="S_TKc"/>
    <property type="match status" value="1"/>
</dbReference>
<comment type="similarity">
    <text evidence="7">Belongs to the protein kinase superfamily. CMGC Ser/Thr protein kinase family.</text>
</comment>
<gene>
    <name evidence="10" type="ORF">PLBR_LOCUS3437</name>
</gene>
<evidence type="ECO:0000256" key="5">
    <source>
        <dbReference type="ARBA" id="ARBA00022777"/>
    </source>
</evidence>
<dbReference type="CDD" id="cd14135">
    <property type="entry name" value="STKc_PRP4"/>
    <property type="match status" value="1"/>
</dbReference>
<keyword evidence="6" id="KW-0067">ATP-binding</keyword>
<feature type="region of interest" description="Disordered" evidence="8">
    <location>
        <begin position="143"/>
        <end position="212"/>
    </location>
</feature>
<evidence type="ECO:0000313" key="10">
    <source>
        <dbReference type="EMBL" id="SPQ96222.1"/>
    </source>
</evidence>
<dbReference type="InterPro" id="IPR008271">
    <property type="entry name" value="Ser/Thr_kinase_AS"/>
</dbReference>
<evidence type="ECO:0000256" key="2">
    <source>
        <dbReference type="ARBA" id="ARBA00022527"/>
    </source>
</evidence>
<feature type="compositionally biased region" description="Basic residues" evidence="8">
    <location>
        <begin position="20"/>
        <end position="77"/>
    </location>
</feature>
<dbReference type="GO" id="GO:0004674">
    <property type="term" value="F:protein serine/threonine kinase activity"/>
    <property type="evidence" value="ECO:0007669"/>
    <property type="project" value="UniProtKB-KW"/>
</dbReference>
<dbReference type="SUPFAM" id="SSF56112">
    <property type="entry name" value="Protein kinase-like (PK-like)"/>
    <property type="match status" value="1"/>
</dbReference>
<feature type="compositionally biased region" description="Basic and acidic residues" evidence="8">
    <location>
        <begin position="145"/>
        <end position="158"/>
    </location>
</feature>
<dbReference type="AlphaFoldDB" id="A0A3P3Y7R9"/>
<evidence type="ECO:0000256" key="3">
    <source>
        <dbReference type="ARBA" id="ARBA00022679"/>
    </source>
</evidence>
<keyword evidence="10" id="KW-0496">Mitochondrion</keyword>
<evidence type="ECO:0000256" key="4">
    <source>
        <dbReference type="ARBA" id="ARBA00022741"/>
    </source>
</evidence>
<dbReference type="Pfam" id="PF00069">
    <property type="entry name" value="Pkinase"/>
    <property type="match status" value="1"/>
</dbReference>
<accession>A0A3P3Y7R9</accession>
<keyword evidence="2" id="KW-0723">Serine/threonine-protein kinase</keyword>
<evidence type="ECO:0000259" key="9">
    <source>
        <dbReference type="PROSITE" id="PS50011"/>
    </source>
</evidence>
<dbReference type="Proteomes" id="UP000290189">
    <property type="component" value="Unassembled WGS sequence"/>
</dbReference>
<dbReference type="PROSITE" id="PS00108">
    <property type="entry name" value="PROTEIN_KINASE_ST"/>
    <property type="match status" value="1"/>
</dbReference>
<keyword evidence="5" id="KW-0418">Kinase</keyword>
<dbReference type="PANTHER" id="PTHR24058:SF103">
    <property type="entry name" value="SERINE_THREONINE-PROTEIN KINASE PRP4 HOMOLOG"/>
    <property type="match status" value="1"/>
</dbReference>
<dbReference type="Gene3D" id="1.10.510.10">
    <property type="entry name" value="Transferase(Phosphotransferase) domain 1"/>
    <property type="match status" value="1"/>
</dbReference>
<evidence type="ECO:0000256" key="6">
    <source>
        <dbReference type="ARBA" id="ARBA00022840"/>
    </source>
</evidence>
<dbReference type="InterPro" id="IPR050494">
    <property type="entry name" value="Ser_Thr_dual-spec_kinase"/>
</dbReference>
<organism evidence="10 11">
    <name type="scientific">Plasmodiophora brassicae</name>
    <name type="common">Clubroot disease agent</name>
    <dbReference type="NCBI Taxonomy" id="37360"/>
    <lineage>
        <taxon>Eukaryota</taxon>
        <taxon>Sar</taxon>
        <taxon>Rhizaria</taxon>
        <taxon>Endomyxa</taxon>
        <taxon>Phytomyxea</taxon>
        <taxon>Plasmodiophorida</taxon>
        <taxon>Plasmodiophoridae</taxon>
        <taxon>Plasmodiophora</taxon>
    </lineage>
</organism>
<dbReference type="EC" id="2.7.11.1" evidence="1"/>
<evidence type="ECO:0000256" key="1">
    <source>
        <dbReference type="ARBA" id="ARBA00012513"/>
    </source>
</evidence>
<name>A0A3P3Y7R9_PLABS</name>
<evidence type="ECO:0000256" key="7">
    <source>
        <dbReference type="ARBA" id="ARBA00023596"/>
    </source>
</evidence>
<evidence type="ECO:0000256" key="8">
    <source>
        <dbReference type="SAM" id="MobiDB-lite"/>
    </source>
</evidence>
<reference evidence="10 11" key="1">
    <citation type="submission" date="2018-03" db="EMBL/GenBank/DDBJ databases">
        <authorList>
            <person name="Fogelqvist J."/>
        </authorList>
    </citation>
    <scope>NUCLEOTIDE SEQUENCE [LARGE SCALE GENOMIC DNA]</scope>
</reference>
<feature type="domain" description="Protein kinase" evidence="9">
    <location>
        <begin position="268"/>
        <end position="584"/>
    </location>
</feature>
<dbReference type="InterPro" id="IPR044092">
    <property type="entry name" value="STKc_PRP4"/>
</dbReference>
<dbReference type="PANTHER" id="PTHR24058">
    <property type="entry name" value="DUAL SPECIFICITY PROTEIN KINASE"/>
    <property type="match status" value="1"/>
</dbReference>
<dbReference type="EMBL" id="OVEO01000005">
    <property type="protein sequence ID" value="SPQ96222.1"/>
    <property type="molecule type" value="Genomic_DNA"/>
</dbReference>
<keyword evidence="4" id="KW-0547">Nucleotide-binding</keyword>
<proteinExistence type="inferred from homology"/>
<dbReference type="FunFam" id="1.10.510.10:FF:000078">
    <property type="entry name" value="Serine/threonine-protein kinase PRP4 homolog"/>
    <property type="match status" value="1"/>
</dbReference>
<dbReference type="InterPro" id="IPR000719">
    <property type="entry name" value="Prot_kinase_dom"/>
</dbReference>
<feature type="region of interest" description="Disordered" evidence="8">
    <location>
        <begin position="1"/>
        <end position="111"/>
    </location>
</feature>
<dbReference type="PROSITE" id="PS50011">
    <property type="entry name" value="PROTEIN_KINASE_DOM"/>
    <property type="match status" value="1"/>
</dbReference>
<dbReference type="GO" id="GO:0005524">
    <property type="term" value="F:ATP binding"/>
    <property type="evidence" value="ECO:0007669"/>
    <property type="project" value="UniProtKB-KW"/>
</dbReference>
<sequence>MAADGDRAGRPGLSPAPPSRNRRRRSRSPPRKPRRRPSTSPTRRRHARRSASPRRRASPPRNGYRPRSRSRERHRRRPSDDAHRARDVRDTRPAPAVTQAPPPAAMQVDATPVDVVPLAATTNVEEDDPAYAERVEAEMQAILAEQEKTVDAEDERRKRQERRRAMMQAVQGDAAPPPAVEPAAPIPPPAIEQQPNAPDDDAVQERPPGTASVDIFGDSPIADGKALSTGADVVGAPAADNLHLTDNWDDAEGYYSFRLGDRLQDGRYEVFANQGRGVFSTVLRVRDRLAGNRELVVKVIRLNDVMFKAGQKEINMLKILGANDPENRRHCVRLLNHFEHRGHLCLVFEPLSMNLREVLKKYGGVGINIDGVRSYARQLFTALRLLSKCKIIHADIKPDNILVNDAKNIVKLCDFGSAGTFTECDITPYLVSRFYRAPEIMLGLPYGAPIDVWSIGCVLFELFTGQILFKGADNNEMLLRIMELRGSFPVKLLRKAAFAEHHFDADFVFERRRVDKVTKAAFKVKMRIERPTRDLHTLLRQSAGRMTDADMKALSQLKDLVDKCLIVDPTKRITPEAARSHPFLQQAPQPQT</sequence>
<feature type="compositionally biased region" description="Basic and acidic residues" evidence="8">
    <location>
        <begin position="78"/>
        <end position="92"/>
    </location>
</feature>
<dbReference type="Gene3D" id="3.30.200.20">
    <property type="entry name" value="Phosphorylase Kinase, domain 1"/>
    <property type="match status" value="1"/>
</dbReference>
<dbReference type="InterPro" id="IPR011009">
    <property type="entry name" value="Kinase-like_dom_sf"/>
</dbReference>
<geneLocation type="mitochondrion" evidence="10"/>
<feature type="compositionally biased region" description="Pro residues" evidence="8">
    <location>
        <begin position="175"/>
        <end position="190"/>
    </location>
</feature>
<evidence type="ECO:0000313" key="11">
    <source>
        <dbReference type="Proteomes" id="UP000290189"/>
    </source>
</evidence>
<dbReference type="GO" id="GO:0045292">
    <property type="term" value="P:mRNA cis splicing, via spliceosome"/>
    <property type="evidence" value="ECO:0007669"/>
    <property type="project" value="InterPro"/>
</dbReference>
<keyword evidence="3" id="KW-0808">Transferase</keyword>